<evidence type="ECO:0000259" key="1">
    <source>
        <dbReference type="Pfam" id="PF02627"/>
    </source>
</evidence>
<dbReference type="Proteomes" id="UP000245974">
    <property type="component" value="Unassembled WGS sequence"/>
</dbReference>
<proteinExistence type="predicted"/>
<dbReference type="PANTHER" id="PTHR34846">
    <property type="entry name" value="4-CARBOXYMUCONOLACTONE DECARBOXYLASE FAMILY PROTEIN (AFU_ORTHOLOGUE AFUA_6G11590)"/>
    <property type="match status" value="1"/>
</dbReference>
<dbReference type="InterPro" id="IPR003779">
    <property type="entry name" value="CMD-like"/>
</dbReference>
<evidence type="ECO:0000313" key="3">
    <source>
        <dbReference type="Proteomes" id="UP000245974"/>
    </source>
</evidence>
<dbReference type="InterPro" id="IPR029032">
    <property type="entry name" value="AhpD-like"/>
</dbReference>
<dbReference type="Pfam" id="PF02627">
    <property type="entry name" value="CMD"/>
    <property type="match status" value="1"/>
</dbReference>
<accession>A0A2U3MZ96</accession>
<dbReference type="EMBL" id="OOGT01000075">
    <property type="protein sequence ID" value="SPL70693.1"/>
    <property type="molecule type" value="Genomic_DNA"/>
</dbReference>
<dbReference type="SUPFAM" id="SSF69118">
    <property type="entry name" value="AhpD-like"/>
    <property type="match status" value="1"/>
</dbReference>
<dbReference type="GO" id="GO:0051920">
    <property type="term" value="F:peroxiredoxin activity"/>
    <property type="evidence" value="ECO:0007669"/>
    <property type="project" value="InterPro"/>
</dbReference>
<keyword evidence="3" id="KW-1185">Reference proteome</keyword>
<dbReference type="NCBIfam" id="TIGR00778">
    <property type="entry name" value="ahpD_dom"/>
    <property type="match status" value="1"/>
</dbReference>
<organism evidence="2 3">
    <name type="scientific">Acinetobacter stercoris</name>
    <dbReference type="NCBI Taxonomy" id="2126983"/>
    <lineage>
        <taxon>Bacteria</taxon>
        <taxon>Pseudomonadati</taxon>
        <taxon>Pseudomonadota</taxon>
        <taxon>Gammaproteobacteria</taxon>
        <taxon>Moraxellales</taxon>
        <taxon>Moraxellaceae</taxon>
        <taxon>Acinetobacter</taxon>
    </lineage>
</organism>
<dbReference type="InterPro" id="IPR004675">
    <property type="entry name" value="AhpD_core"/>
</dbReference>
<feature type="domain" description="Carboxymuconolactone decarboxylase-like" evidence="1">
    <location>
        <begin position="32"/>
        <end position="95"/>
    </location>
</feature>
<evidence type="ECO:0000313" key="2">
    <source>
        <dbReference type="EMBL" id="SPL70693.1"/>
    </source>
</evidence>
<dbReference type="OrthoDB" id="9801997at2"/>
<name>A0A2U3MZ96_9GAMM</name>
<dbReference type="PANTHER" id="PTHR34846:SF10">
    <property type="entry name" value="CYTOPLASMIC PROTEIN"/>
    <property type="match status" value="1"/>
</dbReference>
<dbReference type="FunCoup" id="A0A2U3MZ96">
    <property type="interactions" value="39"/>
</dbReference>
<dbReference type="Gene3D" id="1.20.1290.10">
    <property type="entry name" value="AhpD-like"/>
    <property type="match status" value="1"/>
</dbReference>
<dbReference type="RefSeq" id="WP_121974152.1">
    <property type="nucleotide sequence ID" value="NZ_OOGT01000075.1"/>
</dbReference>
<protein>
    <submittedName>
        <fullName evidence="2">Carboxymuconolactone decarboxylase family protein</fullName>
    </submittedName>
</protein>
<reference evidence="3" key="1">
    <citation type="submission" date="2018-03" db="EMBL/GenBank/DDBJ databases">
        <authorList>
            <person name="Blom J."/>
        </authorList>
    </citation>
    <scope>NUCLEOTIDE SEQUENCE [LARGE SCALE GENOMIC DNA]</scope>
    <source>
        <strain evidence="3">KPC-SM-21</strain>
    </source>
</reference>
<dbReference type="InParanoid" id="A0A2U3MZ96"/>
<dbReference type="AlphaFoldDB" id="A0A2U3MZ96"/>
<gene>
    <name evidence="2" type="ORF">KPC_1871</name>
</gene>
<sequence length="143" mass="16522">MPTSNIDPKSNLPSVIQNLYQVHASLDTLALLESKLTHLILLRVSQINACAFCVKMHLAEARADNETQERLDRLVVWRHSADYTDQEKAAFEWAESLTTLQDKTDYAILRQNLLRHFNEQQISALTVLISMINLWNRIQISQY</sequence>